<gene>
    <name evidence="2" type="ORF">SAMN05216446_0473</name>
</gene>
<dbReference type="AlphaFoldDB" id="A0A1H9NGP0"/>
<evidence type="ECO:0000256" key="1">
    <source>
        <dbReference type="SAM" id="Phobius"/>
    </source>
</evidence>
<feature type="transmembrane region" description="Helical" evidence="1">
    <location>
        <begin position="7"/>
        <end position="27"/>
    </location>
</feature>
<protein>
    <submittedName>
        <fullName evidence="2">Uncharacterized protein</fullName>
    </submittedName>
</protein>
<keyword evidence="1" id="KW-0812">Transmembrane</keyword>
<dbReference type="RefSeq" id="WP_091007884.1">
    <property type="nucleotide sequence ID" value="NZ_FOGP01000001.1"/>
</dbReference>
<proteinExistence type="predicted"/>
<reference evidence="3" key="1">
    <citation type="submission" date="2016-10" db="EMBL/GenBank/DDBJ databases">
        <authorList>
            <person name="Varghese N."/>
            <person name="Submissions S."/>
        </authorList>
    </citation>
    <scope>NUCLEOTIDE SEQUENCE [LARGE SCALE GENOMIC DNA]</scope>
    <source>
        <strain evidence="3">KHGC19</strain>
    </source>
</reference>
<evidence type="ECO:0000313" key="2">
    <source>
        <dbReference type="EMBL" id="SER35154.1"/>
    </source>
</evidence>
<feature type="transmembrane region" description="Helical" evidence="1">
    <location>
        <begin position="47"/>
        <end position="63"/>
    </location>
</feature>
<keyword evidence="1" id="KW-1133">Transmembrane helix</keyword>
<accession>A0A1H9NGP0</accession>
<organism evidence="2 3">
    <name type="scientific">Parafannyhessea umbonata</name>
    <dbReference type="NCBI Taxonomy" id="604330"/>
    <lineage>
        <taxon>Bacteria</taxon>
        <taxon>Bacillati</taxon>
        <taxon>Actinomycetota</taxon>
        <taxon>Coriobacteriia</taxon>
        <taxon>Coriobacteriales</taxon>
        <taxon>Atopobiaceae</taxon>
        <taxon>Parafannyhessea</taxon>
    </lineage>
</organism>
<dbReference type="EMBL" id="FOGP01000001">
    <property type="protein sequence ID" value="SER35154.1"/>
    <property type="molecule type" value="Genomic_DNA"/>
</dbReference>
<sequence length="106" mass="11929">MDRSGTLRRLALWAMDVACVLASFWAAVQVRFAEAGVAPAEVRTNRIVYLSLVLLVTFLNYALHINRGFMRRRAVQELGVVAAYVAMRMDMLKRCGQWAVSTTHAK</sequence>
<name>A0A1H9NGP0_9ACTN</name>
<evidence type="ECO:0000313" key="3">
    <source>
        <dbReference type="Proteomes" id="UP000199128"/>
    </source>
</evidence>
<dbReference type="Proteomes" id="UP000199128">
    <property type="component" value="Unassembled WGS sequence"/>
</dbReference>
<keyword evidence="1" id="KW-0472">Membrane</keyword>